<comment type="caution">
    <text evidence="8">The sequence shown here is derived from an EMBL/GenBank/DDBJ whole genome shotgun (WGS) entry which is preliminary data.</text>
</comment>
<comment type="similarity">
    <text evidence="2">Belongs to the EamA transporter family.</text>
</comment>
<dbReference type="Pfam" id="PF00892">
    <property type="entry name" value="EamA"/>
    <property type="match status" value="2"/>
</dbReference>
<dbReference type="OrthoDB" id="9804865at2"/>
<proteinExistence type="inferred from homology"/>
<feature type="transmembrane region" description="Helical" evidence="6">
    <location>
        <begin position="76"/>
        <end position="97"/>
    </location>
</feature>
<keyword evidence="4 6" id="KW-1133">Transmembrane helix</keyword>
<comment type="subcellular location">
    <subcellularLocation>
        <location evidence="1">Membrane</location>
        <topology evidence="1">Multi-pass membrane protein</topology>
    </subcellularLocation>
</comment>
<feature type="transmembrane region" description="Helical" evidence="6">
    <location>
        <begin position="160"/>
        <end position="179"/>
    </location>
</feature>
<feature type="transmembrane region" description="Helical" evidence="6">
    <location>
        <begin position="254"/>
        <end position="273"/>
    </location>
</feature>
<evidence type="ECO:0000256" key="3">
    <source>
        <dbReference type="ARBA" id="ARBA00022692"/>
    </source>
</evidence>
<evidence type="ECO:0000256" key="1">
    <source>
        <dbReference type="ARBA" id="ARBA00004141"/>
    </source>
</evidence>
<feature type="transmembrane region" description="Helical" evidence="6">
    <location>
        <begin position="129"/>
        <end position="148"/>
    </location>
</feature>
<reference evidence="8 9" key="1">
    <citation type="submission" date="2014-04" db="EMBL/GenBank/DDBJ databases">
        <title>The Genome Sequence of Thermoanaerobaculum aquaticum MP-01, The First Cultivated Group 23 Acidobacterium.</title>
        <authorList>
            <person name="Stamps B.W."/>
            <person name="Losey N.A."/>
            <person name="Lawson P.A."/>
            <person name="Stevenson B.S."/>
        </authorList>
    </citation>
    <scope>NUCLEOTIDE SEQUENCE [LARGE SCALE GENOMIC DNA]</scope>
    <source>
        <strain evidence="8 9">MP-01</strain>
    </source>
</reference>
<dbReference type="InterPro" id="IPR000620">
    <property type="entry name" value="EamA_dom"/>
</dbReference>
<keyword evidence="5 6" id="KW-0472">Membrane</keyword>
<feature type="domain" description="EamA" evidence="7">
    <location>
        <begin position="161"/>
        <end position="295"/>
    </location>
</feature>
<name>A0A062XSK9_9BACT</name>
<feature type="transmembrane region" description="Helical" evidence="6">
    <location>
        <begin position="38"/>
        <end position="64"/>
    </location>
</feature>
<dbReference type="Proteomes" id="UP000027284">
    <property type="component" value="Unassembled WGS sequence"/>
</dbReference>
<feature type="transmembrane region" description="Helical" evidence="6">
    <location>
        <begin position="12"/>
        <end position="32"/>
    </location>
</feature>
<dbReference type="Gene3D" id="1.10.3730.20">
    <property type="match status" value="1"/>
</dbReference>
<sequence length="300" mass="31928">MTMPPRPRSPFGVADLVLATLIVIWGANYSVIKASFRFFSPLAFNAARFTLATLTVLVLVKLSGQSLRLPPQERKQAVIAGLLANTVYQLFFILGLARTTAGNAALIQATMPMQVAVLSHLLGRERLSLRAWFGVALATGGLAMLIVLRQGVSLDLRHLGGDGLMLAGAFTWACYTLYADPLLARVPAMKATAVGFLAGAPPLVLVALPELTSQPWQELPLPAWGALAFSGVLAIGLGYLGWNFALRQLGSTRTAVYSNATPVVAAVTAWLTLGERWSPGQLVGAVLVLTGVIITRTARR</sequence>
<evidence type="ECO:0000256" key="4">
    <source>
        <dbReference type="ARBA" id="ARBA00022989"/>
    </source>
</evidence>
<protein>
    <recommendedName>
        <fullName evidence="7">EamA domain-containing protein</fullName>
    </recommendedName>
</protein>
<evidence type="ECO:0000313" key="9">
    <source>
        <dbReference type="Proteomes" id="UP000027284"/>
    </source>
</evidence>
<dbReference type="STRING" id="1312852.EG19_02250"/>
<feature type="domain" description="EamA" evidence="7">
    <location>
        <begin position="15"/>
        <end position="146"/>
    </location>
</feature>
<dbReference type="PANTHER" id="PTHR32322:SF2">
    <property type="entry name" value="EAMA DOMAIN-CONTAINING PROTEIN"/>
    <property type="match status" value="1"/>
</dbReference>
<evidence type="ECO:0000313" key="8">
    <source>
        <dbReference type="EMBL" id="KDA53813.1"/>
    </source>
</evidence>
<dbReference type="InterPro" id="IPR050638">
    <property type="entry name" value="AA-Vitamin_Transporters"/>
</dbReference>
<organism evidence="8 9">
    <name type="scientific">Thermoanaerobaculum aquaticum</name>
    <dbReference type="NCBI Taxonomy" id="1312852"/>
    <lineage>
        <taxon>Bacteria</taxon>
        <taxon>Pseudomonadati</taxon>
        <taxon>Acidobacteriota</taxon>
        <taxon>Thermoanaerobaculia</taxon>
        <taxon>Thermoanaerobaculales</taxon>
        <taxon>Thermoanaerobaculaceae</taxon>
        <taxon>Thermoanaerobaculum</taxon>
    </lineage>
</organism>
<keyword evidence="3 6" id="KW-0812">Transmembrane</keyword>
<dbReference type="PANTHER" id="PTHR32322">
    <property type="entry name" value="INNER MEMBRANE TRANSPORTER"/>
    <property type="match status" value="1"/>
</dbReference>
<evidence type="ECO:0000256" key="6">
    <source>
        <dbReference type="SAM" id="Phobius"/>
    </source>
</evidence>
<keyword evidence="9" id="KW-1185">Reference proteome</keyword>
<evidence type="ECO:0000256" key="5">
    <source>
        <dbReference type="ARBA" id="ARBA00023136"/>
    </source>
</evidence>
<evidence type="ECO:0000259" key="7">
    <source>
        <dbReference type="Pfam" id="PF00892"/>
    </source>
</evidence>
<dbReference type="SUPFAM" id="SSF103481">
    <property type="entry name" value="Multidrug resistance efflux transporter EmrE"/>
    <property type="match status" value="2"/>
</dbReference>
<dbReference type="AlphaFoldDB" id="A0A062XSK9"/>
<gene>
    <name evidence="8" type="ORF">EG19_02250</name>
</gene>
<feature type="transmembrane region" description="Helical" evidence="6">
    <location>
        <begin position="279"/>
        <end position="298"/>
    </location>
</feature>
<dbReference type="InterPro" id="IPR037185">
    <property type="entry name" value="EmrE-like"/>
</dbReference>
<dbReference type="EMBL" id="JMFG01000016">
    <property type="protein sequence ID" value="KDA53813.1"/>
    <property type="molecule type" value="Genomic_DNA"/>
</dbReference>
<feature type="transmembrane region" description="Helical" evidence="6">
    <location>
        <begin position="221"/>
        <end position="242"/>
    </location>
</feature>
<evidence type="ECO:0000256" key="2">
    <source>
        <dbReference type="ARBA" id="ARBA00007362"/>
    </source>
</evidence>
<feature type="transmembrane region" description="Helical" evidence="6">
    <location>
        <begin position="191"/>
        <end position="209"/>
    </location>
</feature>
<dbReference type="RefSeq" id="WP_081799984.1">
    <property type="nucleotide sequence ID" value="NZ_JMFG01000016.1"/>
</dbReference>
<dbReference type="GO" id="GO:0016020">
    <property type="term" value="C:membrane"/>
    <property type="evidence" value="ECO:0007669"/>
    <property type="project" value="UniProtKB-SubCell"/>
</dbReference>
<accession>A0A062XSK9</accession>